<dbReference type="AlphaFoldDB" id="A0A382YVI8"/>
<proteinExistence type="predicted"/>
<accession>A0A382YVI8</accession>
<evidence type="ECO:0000313" key="1">
    <source>
        <dbReference type="EMBL" id="SVD86548.1"/>
    </source>
</evidence>
<gene>
    <name evidence="1" type="ORF">METZ01_LOCUS439402</name>
</gene>
<name>A0A382YVI8_9ZZZZ</name>
<reference evidence="1" key="1">
    <citation type="submission" date="2018-05" db="EMBL/GenBank/DDBJ databases">
        <authorList>
            <person name="Lanie J.A."/>
            <person name="Ng W.-L."/>
            <person name="Kazmierczak K.M."/>
            <person name="Andrzejewski T.M."/>
            <person name="Davidsen T.M."/>
            <person name="Wayne K.J."/>
            <person name="Tettelin H."/>
            <person name="Glass J.I."/>
            <person name="Rusch D."/>
            <person name="Podicherti R."/>
            <person name="Tsui H.-C.T."/>
            <person name="Winkler M.E."/>
        </authorList>
    </citation>
    <scope>NUCLEOTIDE SEQUENCE</scope>
</reference>
<sequence>MSLIKMNVVIIAKPDRKLFPMQRSLANLG</sequence>
<protein>
    <submittedName>
        <fullName evidence="1">Uncharacterized protein</fullName>
    </submittedName>
</protein>
<organism evidence="1">
    <name type="scientific">marine metagenome</name>
    <dbReference type="NCBI Taxonomy" id="408172"/>
    <lineage>
        <taxon>unclassified sequences</taxon>
        <taxon>metagenomes</taxon>
        <taxon>ecological metagenomes</taxon>
    </lineage>
</organism>
<dbReference type="EMBL" id="UINC01178411">
    <property type="protein sequence ID" value="SVD86548.1"/>
    <property type="molecule type" value="Genomic_DNA"/>
</dbReference>